<proteinExistence type="predicted"/>
<reference evidence="1" key="1">
    <citation type="submission" date="2020-12" db="EMBL/GenBank/DDBJ databases">
        <authorList>
            <person name="Mcmullen J.G."/>
        </authorList>
    </citation>
    <scope>NUCLEOTIDE SEQUENCE</scope>
    <source>
        <strain evidence="1">Dm-2019-70</strain>
    </source>
</reference>
<dbReference type="RefSeq" id="WP_211756553.1">
    <property type="nucleotide sequence ID" value="NZ_JAERKE010000042.1"/>
</dbReference>
<evidence type="ECO:0000313" key="2">
    <source>
        <dbReference type="Proteomes" id="UP000676478"/>
    </source>
</evidence>
<accession>A0AA41ES01</accession>
<dbReference type="Proteomes" id="UP000676478">
    <property type="component" value="Unassembled WGS sequence"/>
</dbReference>
<comment type="caution">
    <text evidence="1">The sequence shown here is derived from an EMBL/GenBank/DDBJ whole genome shotgun (WGS) entry which is preliminary data.</text>
</comment>
<organism evidence="1 2">
    <name type="scientific">Levilactobacillus brevis</name>
    <name type="common">Lactobacillus brevis</name>
    <dbReference type="NCBI Taxonomy" id="1580"/>
    <lineage>
        <taxon>Bacteria</taxon>
        <taxon>Bacillati</taxon>
        <taxon>Bacillota</taxon>
        <taxon>Bacilli</taxon>
        <taxon>Lactobacillales</taxon>
        <taxon>Lactobacillaceae</taxon>
        <taxon>Levilactobacillus</taxon>
    </lineage>
</organism>
<evidence type="ECO:0000313" key="1">
    <source>
        <dbReference type="EMBL" id="MBS1011806.1"/>
    </source>
</evidence>
<sequence length="100" mass="11267">MEFSDHLVKQCFQYIFDYYGCQRAELKFNNSGSRLAVQAPLADSTWLIVAILGMIKAEYDLLFLDHEGQIVNFSMAQQASFVISSVDEITMESLLSACSL</sequence>
<name>A0AA41ES01_LEVBR</name>
<protein>
    <submittedName>
        <fullName evidence="1">Uncharacterized protein</fullName>
    </submittedName>
</protein>
<dbReference type="AlphaFoldDB" id="A0AA41ES01"/>
<gene>
    <name evidence="1" type="ORF">JK167_13425</name>
</gene>
<dbReference type="EMBL" id="JAERKF010000028">
    <property type="protein sequence ID" value="MBS1011806.1"/>
    <property type="molecule type" value="Genomic_DNA"/>
</dbReference>
<reference evidence="1" key="2">
    <citation type="submission" date="2022-09" db="EMBL/GenBank/DDBJ databases">
        <title>Genome-inferred correspondence between phylogeny and metabolic traits in the wild Drosophila gut microbiome.</title>
        <authorList>
            <person name="Bueno E."/>
            <person name="Blow F."/>
            <person name="Douglas A.E."/>
        </authorList>
    </citation>
    <scope>NUCLEOTIDE SEQUENCE</scope>
    <source>
        <strain evidence="1">Dm-2019-70</strain>
    </source>
</reference>